<dbReference type="Proteomes" id="UP000539313">
    <property type="component" value="Unassembled WGS sequence"/>
</dbReference>
<evidence type="ECO:0000313" key="2">
    <source>
        <dbReference type="Proteomes" id="UP000539313"/>
    </source>
</evidence>
<dbReference type="EMBL" id="JACJII010000001">
    <property type="protein sequence ID" value="MBA9004302.1"/>
    <property type="molecule type" value="Genomic_DNA"/>
</dbReference>
<protein>
    <submittedName>
        <fullName evidence="1">Uncharacterized protein</fullName>
    </submittedName>
</protein>
<evidence type="ECO:0000313" key="1">
    <source>
        <dbReference type="EMBL" id="MBA9004302.1"/>
    </source>
</evidence>
<keyword evidence="2" id="KW-1185">Reference proteome</keyword>
<reference evidence="1 2" key="1">
    <citation type="submission" date="2020-08" db="EMBL/GenBank/DDBJ databases">
        <title>Sequencing the genomes of 1000 actinobacteria strains.</title>
        <authorList>
            <person name="Klenk H.-P."/>
        </authorList>
    </citation>
    <scope>NUCLEOTIDE SEQUENCE [LARGE SCALE GENOMIC DNA]</scope>
    <source>
        <strain evidence="1 2">DSM 45823</strain>
    </source>
</reference>
<comment type="caution">
    <text evidence="1">The sequence shown here is derived from an EMBL/GenBank/DDBJ whole genome shotgun (WGS) entry which is preliminary data.</text>
</comment>
<dbReference type="AlphaFoldDB" id="A0A7W3MYM8"/>
<accession>A0A7W3MYM8</accession>
<gene>
    <name evidence="1" type="ORF">HNR21_003184</name>
</gene>
<sequence>MTVSEATNGTHDGGIGILPMDEIEDGDLVICDADPSEF</sequence>
<organism evidence="1 2">
    <name type="scientific">Thermomonospora cellulosilytica</name>
    <dbReference type="NCBI Taxonomy" id="1411118"/>
    <lineage>
        <taxon>Bacteria</taxon>
        <taxon>Bacillati</taxon>
        <taxon>Actinomycetota</taxon>
        <taxon>Actinomycetes</taxon>
        <taxon>Streptosporangiales</taxon>
        <taxon>Thermomonosporaceae</taxon>
        <taxon>Thermomonospora</taxon>
    </lineage>
</organism>
<proteinExistence type="predicted"/>
<name>A0A7W3MYM8_9ACTN</name>